<dbReference type="GO" id="GO:0046872">
    <property type="term" value="F:metal ion binding"/>
    <property type="evidence" value="ECO:0007669"/>
    <property type="project" value="UniProtKB-KW"/>
</dbReference>
<dbReference type="GO" id="GO:0020037">
    <property type="term" value="F:heme binding"/>
    <property type="evidence" value="ECO:0007669"/>
    <property type="project" value="InterPro"/>
</dbReference>
<dbReference type="Proteomes" id="UP000711488">
    <property type="component" value="Unassembled WGS sequence"/>
</dbReference>
<dbReference type="EMBL" id="JQDR03011423">
    <property type="protein sequence ID" value="KAA0192789.1"/>
    <property type="molecule type" value="Genomic_DNA"/>
</dbReference>
<reference evidence="4" key="3">
    <citation type="submission" date="2019-06" db="EMBL/GenBank/DDBJ databases">
        <authorList>
            <person name="Poynton C."/>
            <person name="Hasenbein S."/>
            <person name="Benoit J.B."/>
            <person name="Sepulveda M.S."/>
            <person name="Poelchau M.F."/>
            <person name="Murali S.C."/>
            <person name="Chen S."/>
            <person name="Glastad K.M."/>
            <person name="Werren J.H."/>
            <person name="Vineis J.H."/>
            <person name="Bowen J.L."/>
            <person name="Friedrich M."/>
            <person name="Jones J."/>
            <person name="Robertson H.M."/>
            <person name="Feyereisen R."/>
            <person name="Mechler-Hickson A."/>
            <person name="Mathers N."/>
            <person name="Lee C.E."/>
            <person name="Colbourne J.K."/>
            <person name="Biales A."/>
            <person name="Johnston J.S."/>
            <person name="Wellborn G.A."/>
            <person name="Rosendale A.J."/>
            <person name="Cridge A.G."/>
            <person name="Munoz-Torres M.C."/>
            <person name="Bain P.A."/>
            <person name="Manny A.R."/>
            <person name="Major K.M."/>
            <person name="Lambert F.N."/>
            <person name="Vulpe C.D."/>
            <person name="Tuck P."/>
            <person name="Blalock B.J."/>
            <person name="Lin Y.-Y."/>
            <person name="Smith M.E."/>
            <person name="Ochoa-Acuna H."/>
            <person name="Chen M.-J.M."/>
            <person name="Childers C.P."/>
            <person name="Qu J."/>
            <person name="Dugan S."/>
            <person name="Lee S.L."/>
            <person name="Chao H."/>
            <person name="Dinh H."/>
            <person name="Han Y."/>
            <person name="Doddapaneni H."/>
            <person name="Worley K.C."/>
            <person name="Muzny D.M."/>
            <person name="Gibbs R.A."/>
            <person name="Richards S."/>
        </authorList>
    </citation>
    <scope>NUCLEOTIDE SEQUENCE</scope>
    <source>
        <strain evidence="4">HAZT.00-mixed</strain>
        <tissue evidence="4">Whole organism</tissue>
    </source>
</reference>
<gene>
    <name evidence="4" type="ORF">HAZT_HAZT009179</name>
</gene>
<dbReference type="PROSITE" id="PS50292">
    <property type="entry name" value="PEROXIDASE_3"/>
    <property type="match status" value="1"/>
</dbReference>
<keyword evidence="2" id="KW-0349">Heme</keyword>
<organism evidence="4">
    <name type="scientific">Hyalella azteca</name>
    <name type="common">Amphipod</name>
    <dbReference type="NCBI Taxonomy" id="294128"/>
    <lineage>
        <taxon>Eukaryota</taxon>
        <taxon>Metazoa</taxon>
        <taxon>Ecdysozoa</taxon>
        <taxon>Arthropoda</taxon>
        <taxon>Crustacea</taxon>
        <taxon>Multicrustacea</taxon>
        <taxon>Malacostraca</taxon>
        <taxon>Eumalacostraca</taxon>
        <taxon>Peracarida</taxon>
        <taxon>Amphipoda</taxon>
        <taxon>Senticaudata</taxon>
        <taxon>Talitrida</taxon>
        <taxon>Talitroidea</taxon>
        <taxon>Hyalellidae</taxon>
        <taxon>Hyalella</taxon>
    </lineage>
</organism>
<protein>
    <submittedName>
        <fullName evidence="4">Uncharacterized protein</fullName>
    </submittedName>
</protein>
<reference evidence="4" key="2">
    <citation type="journal article" date="2018" name="Environ. Sci. Technol.">
        <title>The Toxicogenome of Hyalella azteca: A Model for Sediment Ecotoxicology and Evolutionary Toxicology.</title>
        <authorList>
            <person name="Poynton H.C."/>
            <person name="Hasenbein S."/>
            <person name="Benoit J.B."/>
            <person name="Sepulveda M.S."/>
            <person name="Poelchau M.F."/>
            <person name="Hughes D.S.T."/>
            <person name="Murali S.C."/>
            <person name="Chen S."/>
            <person name="Glastad K.M."/>
            <person name="Goodisman M.A.D."/>
            <person name="Werren J.H."/>
            <person name="Vineis J.H."/>
            <person name="Bowen J.L."/>
            <person name="Friedrich M."/>
            <person name="Jones J."/>
            <person name="Robertson H.M."/>
            <person name="Feyereisen R."/>
            <person name="Mechler-Hickson A."/>
            <person name="Mathers N."/>
            <person name="Lee C.E."/>
            <person name="Colbourne J.K."/>
            <person name="Biales A."/>
            <person name="Johnston J.S."/>
            <person name="Wellborn G.A."/>
            <person name="Rosendale A.J."/>
            <person name="Cridge A.G."/>
            <person name="Munoz-Torres M.C."/>
            <person name="Bain P.A."/>
            <person name="Manny A.R."/>
            <person name="Major K.M."/>
            <person name="Lambert F.N."/>
            <person name="Vulpe C.D."/>
            <person name="Tuck P."/>
            <person name="Blalock B.J."/>
            <person name="Lin Y.Y."/>
            <person name="Smith M.E."/>
            <person name="Ochoa-Acuna H."/>
            <person name="Chen M.M."/>
            <person name="Childers C.P."/>
            <person name="Qu J."/>
            <person name="Dugan S."/>
            <person name="Lee S.L."/>
            <person name="Chao H."/>
            <person name="Dinh H."/>
            <person name="Han Y."/>
            <person name="Doddapaneni H."/>
            <person name="Worley K.C."/>
            <person name="Muzny D.M."/>
            <person name="Gibbs R.A."/>
            <person name="Richards S."/>
        </authorList>
    </citation>
    <scope>NUCLEOTIDE SEQUENCE</scope>
    <source>
        <strain evidence="4">HAZT.00-mixed</strain>
        <tissue evidence="4">Whole organism</tissue>
    </source>
</reference>
<evidence type="ECO:0000256" key="2">
    <source>
        <dbReference type="PIRSR" id="PIRSR619791-2"/>
    </source>
</evidence>
<keyword evidence="1" id="KW-0560">Oxidoreductase</keyword>
<accession>A0A6A0H0B5</accession>
<feature type="signal peptide" evidence="3">
    <location>
        <begin position="1"/>
        <end position="34"/>
    </location>
</feature>
<name>A0A6A0H0B5_HYAAZ</name>
<dbReference type="InterPro" id="IPR010255">
    <property type="entry name" value="Haem_peroxidase_sf"/>
</dbReference>
<dbReference type="GO" id="GO:0004601">
    <property type="term" value="F:peroxidase activity"/>
    <property type="evidence" value="ECO:0007669"/>
    <property type="project" value="UniProtKB-KW"/>
</dbReference>
<dbReference type="PANTHER" id="PTHR11475:SF106">
    <property type="entry name" value="CURLY SU"/>
    <property type="match status" value="1"/>
</dbReference>
<dbReference type="Pfam" id="PF03098">
    <property type="entry name" value="An_peroxidase"/>
    <property type="match status" value="2"/>
</dbReference>
<dbReference type="AlphaFoldDB" id="A0A6A0H0B5"/>
<reference evidence="4" key="1">
    <citation type="submission" date="2014-08" db="EMBL/GenBank/DDBJ databases">
        <authorList>
            <person name="Murali S."/>
            <person name="Richards S."/>
            <person name="Bandaranaike D."/>
            <person name="Bellair M."/>
            <person name="Blankenburg K."/>
            <person name="Chao H."/>
            <person name="Dinh H."/>
            <person name="Doddapaneni H."/>
            <person name="Dugan-Rocha S."/>
            <person name="Elkadiri S."/>
            <person name="Gnanaolivu R."/>
            <person name="Hughes D."/>
            <person name="Lee S."/>
            <person name="Li M."/>
            <person name="Ming W."/>
            <person name="Munidasa M."/>
            <person name="Muniz J."/>
            <person name="Nguyen L."/>
            <person name="Osuji N."/>
            <person name="Pu L.-L."/>
            <person name="Puazo M."/>
            <person name="Skinner E."/>
            <person name="Qu C."/>
            <person name="Quiroz J."/>
            <person name="Raj R."/>
            <person name="Weissenberger G."/>
            <person name="Xin Y."/>
            <person name="Zou X."/>
            <person name="Han Y."/>
            <person name="Worley K."/>
            <person name="Muzny D."/>
            <person name="Gibbs R."/>
        </authorList>
    </citation>
    <scope>NUCLEOTIDE SEQUENCE</scope>
    <source>
        <strain evidence="4">HAZT.00-mixed</strain>
        <tissue evidence="4">Whole organism</tissue>
    </source>
</reference>
<proteinExistence type="predicted"/>
<comment type="caution">
    <text evidence="4">The sequence shown here is derived from an EMBL/GenBank/DDBJ whole genome shotgun (WGS) entry which is preliminary data.</text>
</comment>
<dbReference type="GO" id="GO:0006979">
    <property type="term" value="P:response to oxidative stress"/>
    <property type="evidence" value="ECO:0007669"/>
    <property type="project" value="InterPro"/>
</dbReference>
<keyword evidence="3" id="KW-0732">Signal</keyword>
<dbReference type="PRINTS" id="PR00457">
    <property type="entry name" value="ANPEROXIDASE"/>
</dbReference>
<evidence type="ECO:0000256" key="3">
    <source>
        <dbReference type="SAM" id="SignalP"/>
    </source>
</evidence>
<feature type="chain" id="PRO_5025678871" evidence="3">
    <location>
        <begin position="35"/>
        <end position="409"/>
    </location>
</feature>
<evidence type="ECO:0000313" key="4">
    <source>
        <dbReference type="EMBL" id="KAA0192789.1"/>
    </source>
</evidence>
<dbReference type="InterPro" id="IPR037120">
    <property type="entry name" value="Haem_peroxidase_sf_animal"/>
</dbReference>
<keyword evidence="2" id="KW-0479">Metal-binding</keyword>
<dbReference type="InterPro" id="IPR019791">
    <property type="entry name" value="Haem_peroxidase_animal"/>
</dbReference>
<dbReference type="SUPFAM" id="SSF48113">
    <property type="entry name" value="Heme-dependent peroxidases"/>
    <property type="match status" value="1"/>
</dbReference>
<keyword evidence="1" id="KW-0575">Peroxidase</keyword>
<dbReference type="PANTHER" id="PTHR11475">
    <property type="entry name" value="OXIDASE/PEROXIDASE"/>
    <property type="match status" value="1"/>
</dbReference>
<dbReference type="Gene3D" id="1.10.640.10">
    <property type="entry name" value="Haem peroxidase domain superfamily, animal type"/>
    <property type="match status" value="2"/>
</dbReference>
<evidence type="ECO:0000256" key="1">
    <source>
        <dbReference type="ARBA" id="ARBA00022559"/>
    </source>
</evidence>
<feature type="binding site" description="axial binding residue" evidence="2">
    <location>
        <position position="348"/>
    </location>
    <ligand>
        <name>heme b</name>
        <dbReference type="ChEBI" id="CHEBI:60344"/>
    </ligand>
    <ligandPart>
        <name>Fe</name>
        <dbReference type="ChEBI" id="CHEBI:18248"/>
    </ligandPart>
</feature>
<sequence length="409" mass="46057">MMAGLRRHDMAAREVPGPWWLLLAALLVVEVARATHECALYLSRAPVVPYAPNSIFPYGSFGSSVCITHGDVNAAFELARSKLLFADGIAAPRLSVGHPYSSLPNPRRVSAHIHRDDGYHDHAISLLFLAWGQFMDHDFTLTATPLDPETRNEPERNCCVLPEHQQHQECLEIRLPKDDQFYSLFHQDCLEFFRGLPGVRQDCKLGVRAPFNILTSVIDVNTVYGGSHRHANRLREGVGGLMKMNNVFKDLGLRELLPTKTDFVDEGCTRSSSPTLFCFEAVQETRHIVSAMVQHITFHEFLPLLLGEKVMRNYGLTLEHQGYWDGYDPATDPSMTAAFITAAFRFGHSLLPSAVERWSPSNKFMGSVRLSRLIRQPFDLYRAGVLDEYYIGLTKQPVQAMDDAITQEV</sequence>
<keyword evidence="2" id="KW-0408">Iron</keyword>